<organism evidence="1 2">
    <name type="scientific">Cryobacterium melibiosiphilum</name>
    <dbReference type="NCBI Taxonomy" id="995039"/>
    <lineage>
        <taxon>Bacteria</taxon>
        <taxon>Bacillati</taxon>
        <taxon>Actinomycetota</taxon>
        <taxon>Actinomycetes</taxon>
        <taxon>Micrococcales</taxon>
        <taxon>Microbacteriaceae</taxon>
        <taxon>Cryobacterium</taxon>
    </lineage>
</organism>
<protein>
    <recommendedName>
        <fullName evidence="3">AbiEi antitoxin C-terminal domain-containing protein</fullName>
    </recommendedName>
</protein>
<evidence type="ECO:0000313" key="1">
    <source>
        <dbReference type="EMBL" id="RJT89482.1"/>
    </source>
</evidence>
<evidence type="ECO:0008006" key="3">
    <source>
        <dbReference type="Google" id="ProtNLM"/>
    </source>
</evidence>
<name>A0A3A5MJ93_9MICO</name>
<dbReference type="AlphaFoldDB" id="A0A3A5MJ93"/>
<accession>A0A3A5MJ93</accession>
<dbReference type="EMBL" id="QZVS01000072">
    <property type="protein sequence ID" value="RJT89482.1"/>
    <property type="molecule type" value="Genomic_DNA"/>
</dbReference>
<keyword evidence="2" id="KW-1185">Reference proteome</keyword>
<dbReference type="Proteomes" id="UP000272015">
    <property type="component" value="Unassembled WGS sequence"/>
</dbReference>
<evidence type="ECO:0000313" key="2">
    <source>
        <dbReference type="Proteomes" id="UP000272015"/>
    </source>
</evidence>
<gene>
    <name evidence="1" type="ORF">D6T64_06570</name>
</gene>
<sequence length="199" mass="21400">MRMTPPPANTRLPSILSATDLPIAALCGARLDGEVYPLGDFWCLVDENDGPITRARATSMLVSVAVAAERATAAWIYGLTPEPARHELRLDSRARKHVQPSVRVRVREVRDPFADTVDIGGVPVTTPLRTAVDLALSRGDLVDGRHELGLVALLADLLRYSGYGDTHAAIARCVPAHSPVGERAAARFAAVQQLLDRAP</sequence>
<comment type="caution">
    <text evidence="1">The sequence shown here is derived from an EMBL/GenBank/DDBJ whole genome shotgun (WGS) entry which is preliminary data.</text>
</comment>
<reference evidence="1 2" key="1">
    <citation type="submission" date="2018-09" db="EMBL/GenBank/DDBJ databases">
        <title>Novel species of Cryobacterium.</title>
        <authorList>
            <person name="Liu Q."/>
            <person name="Xin Y.-H."/>
        </authorList>
    </citation>
    <scope>NUCLEOTIDE SEQUENCE [LARGE SCALE GENOMIC DNA]</scope>
    <source>
        <strain evidence="1 2">Hh39</strain>
    </source>
</reference>
<proteinExistence type="predicted"/>